<dbReference type="Proteomes" id="UP000264880">
    <property type="component" value="Chromosome"/>
</dbReference>
<proteinExistence type="predicted"/>
<keyword evidence="2" id="KW-1185">Reference proteome</keyword>
<protein>
    <submittedName>
        <fullName evidence="1">Uncharacterized protein</fullName>
    </submittedName>
</protein>
<dbReference type="KEGG" id="bhp:BHAMNSH16_07735"/>
<evidence type="ECO:0000313" key="2">
    <source>
        <dbReference type="Proteomes" id="UP000264880"/>
    </source>
</evidence>
<dbReference type="EMBL" id="CP019914">
    <property type="protein sequence ID" value="ASJ21537.1"/>
    <property type="molecule type" value="Genomic_DNA"/>
</dbReference>
<dbReference type="AlphaFoldDB" id="A0AAC9XK65"/>
<name>A0AAC9XK65_9SPIR</name>
<accession>A0AAC9XK65</accession>
<evidence type="ECO:0000313" key="1">
    <source>
        <dbReference type="EMBL" id="ASJ21537.1"/>
    </source>
</evidence>
<gene>
    <name evidence="1" type="ORF">BHAMNSH16_07735</name>
</gene>
<reference evidence="1 2" key="1">
    <citation type="submission" date="2017-02" db="EMBL/GenBank/DDBJ databases">
        <title>Complete genome sequence of Brachyspira hampsonii genomovar I strain NSH-16 (ATCC BAA-2463).</title>
        <authorList>
            <person name="Mirajkar N.S."/>
            <person name="Gebhart C.J."/>
        </authorList>
    </citation>
    <scope>NUCLEOTIDE SEQUENCE [LARGE SCALE GENOMIC DNA]</scope>
    <source>
        <strain evidence="1 2">NSH-16</strain>
    </source>
</reference>
<sequence length="64" mass="7553">MLFKSQNSMRLKFKVFCFFVTTKEVGVYNFALELKLLLIKKEATTEYCHYLIILALKLNLLFNA</sequence>
<organism evidence="1 2">
    <name type="scientific">Brachyspira hampsonii</name>
    <dbReference type="NCBI Taxonomy" id="1287055"/>
    <lineage>
        <taxon>Bacteria</taxon>
        <taxon>Pseudomonadati</taxon>
        <taxon>Spirochaetota</taxon>
        <taxon>Spirochaetia</taxon>
        <taxon>Brachyspirales</taxon>
        <taxon>Brachyspiraceae</taxon>
        <taxon>Brachyspira</taxon>
    </lineage>
</organism>